<feature type="transmembrane region" description="Helical" evidence="1">
    <location>
        <begin position="88"/>
        <end position="110"/>
    </location>
</feature>
<dbReference type="Proteomes" id="UP000183816">
    <property type="component" value="Unassembled WGS sequence"/>
</dbReference>
<keyword evidence="1" id="KW-1133">Transmembrane helix</keyword>
<keyword evidence="1" id="KW-0812">Transmembrane</keyword>
<proteinExistence type="predicted"/>
<dbReference type="EMBL" id="FNJK01000002">
    <property type="protein sequence ID" value="SDO77626.1"/>
    <property type="molecule type" value="Genomic_DNA"/>
</dbReference>
<feature type="transmembrane region" description="Helical" evidence="1">
    <location>
        <begin position="181"/>
        <end position="199"/>
    </location>
</feature>
<protein>
    <submittedName>
        <fullName evidence="2">Uncharacterized protein</fullName>
    </submittedName>
</protein>
<dbReference type="AlphaFoldDB" id="A0A1H0MBN6"/>
<feature type="transmembrane region" description="Helical" evidence="1">
    <location>
        <begin position="31"/>
        <end position="49"/>
    </location>
</feature>
<evidence type="ECO:0000313" key="2">
    <source>
        <dbReference type="EMBL" id="SDO77626.1"/>
    </source>
</evidence>
<evidence type="ECO:0000256" key="1">
    <source>
        <dbReference type="SAM" id="Phobius"/>
    </source>
</evidence>
<keyword evidence="1" id="KW-0472">Membrane</keyword>
<feature type="transmembrane region" description="Helical" evidence="1">
    <location>
        <begin position="130"/>
        <end position="151"/>
    </location>
</feature>
<feature type="transmembrane region" description="Helical" evidence="1">
    <location>
        <begin position="55"/>
        <end position="76"/>
    </location>
</feature>
<name>A0A1H0MBN6_STREI</name>
<feature type="transmembrane region" description="Helical" evidence="1">
    <location>
        <begin position="205"/>
        <end position="229"/>
    </location>
</feature>
<gene>
    <name evidence="2" type="ORF">SAMN05216347_102270</name>
</gene>
<sequence>MSKSKKQEVIILERYHGPLITNGVELGYIKIVPWLNLVADIFWYFAAGYNDNLGILKGTFLLCILINLFSILYSFFNYTIVKHKVLTYLLLTLNFLTMIIWLNFIGLMMFVSNIDDSMDANTFYDSPLTMFYVIPMIALFVIMIFFVYPYFYRRDRRTNGAYREKESKFNSYDNKMFSSKFLIIFGLVVFVPPLLTGYIENAFGLFSGFLFTSTLSALVVDSFYAALYAKQHPEEIDEL</sequence>
<reference evidence="2 3" key="1">
    <citation type="submission" date="2016-10" db="EMBL/GenBank/DDBJ databases">
        <authorList>
            <person name="de Groot N.N."/>
        </authorList>
    </citation>
    <scope>NUCLEOTIDE SEQUENCE [LARGE SCALE GENOMIC DNA]</scope>
    <source>
        <strain evidence="2 3">Sb04</strain>
    </source>
</reference>
<accession>A0A1H0MBN6</accession>
<organism evidence="2 3">
    <name type="scientific">Streptococcus equinus</name>
    <name type="common">Streptococcus bovis</name>
    <dbReference type="NCBI Taxonomy" id="1335"/>
    <lineage>
        <taxon>Bacteria</taxon>
        <taxon>Bacillati</taxon>
        <taxon>Bacillota</taxon>
        <taxon>Bacilli</taxon>
        <taxon>Lactobacillales</taxon>
        <taxon>Streptococcaceae</taxon>
        <taxon>Streptococcus</taxon>
    </lineage>
</organism>
<dbReference type="OrthoDB" id="2236013at2"/>
<dbReference type="RefSeq" id="WP_074482043.1">
    <property type="nucleotide sequence ID" value="NZ_FNJK01000002.1"/>
</dbReference>
<evidence type="ECO:0000313" key="3">
    <source>
        <dbReference type="Proteomes" id="UP000183816"/>
    </source>
</evidence>